<protein>
    <submittedName>
        <fullName evidence="1">Uncharacterized protein</fullName>
    </submittedName>
</protein>
<dbReference type="AlphaFoldDB" id="A0A941EZN2"/>
<sequence length="117" mass="12856">MLYYNGEWIGGATYSGPGGFGAEASYPFAVLRLEDGTVTLRLRGLGRLMRKTVLECPVGSLELAFPCHRILSQGVGLRAARGAEVYFWTSQGDEILRELKRLGTPMDAQSHRARLVP</sequence>
<evidence type="ECO:0000313" key="1">
    <source>
        <dbReference type="EMBL" id="MBR7838209.1"/>
    </source>
</evidence>
<dbReference type="EMBL" id="JAGSOG010000267">
    <property type="protein sequence ID" value="MBR7838209.1"/>
    <property type="molecule type" value="Genomic_DNA"/>
</dbReference>
<reference evidence="1" key="1">
    <citation type="submission" date="2021-04" db="EMBL/GenBank/DDBJ databases">
        <title>Genome based classification of Actinospica acidithermotolerans sp. nov., an actinobacterium isolated from an Indonesian hot spring.</title>
        <authorList>
            <person name="Kusuma A.B."/>
            <person name="Putra K.E."/>
            <person name="Nafisah S."/>
            <person name="Loh J."/>
            <person name="Nouioui I."/>
            <person name="Goodfellow M."/>
        </authorList>
    </citation>
    <scope>NUCLEOTIDE SEQUENCE</scope>
    <source>
        <strain evidence="1">CSCA 57</strain>
    </source>
</reference>
<keyword evidence="2" id="KW-1185">Reference proteome</keyword>
<dbReference type="RefSeq" id="WP_212532669.1">
    <property type="nucleotide sequence ID" value="NZ_JAGSOG010000267.1"/>
</dbReference>
<proteinExistence type="predicted"/>
<gene>
    <name evidence="1" type="ORF">KDL01_33360</name>
</gene>
<evidence type="ECO:0000313" key="2">
    <source>
        <dbReference type="Proteomes" id="UP000675781"/>
    </source>
</evidence>
<accession>A0A941EZN2</accession>
<name>A0A941EZN2_9ACTN</name>
<comment type="caution">
    <text evidence="1">The sequence shown here is derived from an EMBL/GenBank/DDBJ whole genome shotgun (WGS) entry which is preliminary data.</text>
</comment>
<dbReference type="Proteomes" id="UP000675781">
    <property type="component" value="Unassembled WGS sequence"/>
</dbReference>
<organism evidence="1 2">
    <name type="scientific">Actinospica durhamensis</name>
    <dbReference type="NCBI Taxonomy" id="1508375"/>
    <lineage>
        <taxon>Bacteria</taxon>
        <taxon>Bacillati</taxon>
        <taxon>Actinomycetota</taxon>
        <taxon>Actinomycetes</taxon>
        <taxon>Catenulisporales</taxon>
        <taxon>Actinospicaceae</taxon>
        <taxon>Actinospica</taxon>
    </lineage>
</organism>